<organism evidence="1 2">
    <name type="scientific">Bacillus thermotolerans</name>
    <name type="common">Quasibacillus thermotolerans</name>
    <dbReference type="NCBI Taxonomy" id="1221996"/>
    <lineage>
        <taxon>Bacteria</taxon>
        <taxon>Bacillati</taxon>
        <taxon>Bacillota</taxon>
        <taxon>Bacilli</taxon>
        <taxon>Bacillales</taxon>
        <taxon>Bacillaceae</taxon>
        <taxon>Bacillus</taxon>
    </lineage>
</organism>
<dbReference type="AlphaFoldDB" id="A0A0F5HTY8"/>
<dbReference type="RefSeq" id="WP_175286646.1">
    <property type="nucleotide sequence ID" value="NZ_JWIR02000058.1"/>
</dbReference>
<comment type="caution">
    <text evidence="1">The sequence shown here is derived from an EMBL/GenBank/DDBJ whole genome shotgun (WGS) entry which is preliminary data.</text>
</comment>
<dbReference type="Proteomes" id="UP000031563">
    <property type="component" value="Unassembled WGS sequence"/>
</dbReference>
<proteinExistence type="predicted"/>
<evidence type="ECO:0008006" key="3">
    <source>
        <dbReference type="Google" id="ProtNLM"/>
    </source>
</evidence>
<gene>
    <name evidence="1" type="ORF">QY95_02923</name>
</gene>
<evidence type="ECO:0000313" key="1">
    <source>
        <dbReference type="EMBL" id="KKB36849.1"/>
    </source>
</evidence>
<dbReference type="EMBL" id="JWIR02000058">
    <property type="protein sequence ID" value="KKB36849.1"/>
    <property type="molecule type" value="Genomic_DNA"/>
</dbReference>
<accession>A0A0F5HTY8</accession>
<keyword evidence="2" id="KW-1185">Reference proteome</keyword>
<protein>
    <recommendedName>
        <fullName evidence="3">CxxH/CxxC protein</fullName>
    </recommendedName>
</protein>
<sequence length="47" mass="5527">MNVVVCRNHVKEGLLTFPIPHARKLPEFMEVPCHFCKKKAKVKLFVY</sequence>
<evidence type="ECO:0000313" key="2">
    <source>
        <dbReference type="Proteomes" id="UP000031563"/>
    </source>
</evidence>
<reference evidence="1" key="1">
    <citation type="submission" date="2015-02" db="EMBL/GenBank/DDBJ databases">
        <title>Genome Assembly of Bacillaceae bacterium MTCC 8252.</title>
        <authorList>
            <person name="Verma A."/>
            <person name="Khatri I."/>
            <person name="Mual P."/>
            <person name="Subramanian S."/>
            <person name="Krishnamurthi S."/>
        </authorList>
    </citation>
    <scope>NUCLEOTIDE SEQUENCE [LARGE SCALE GENOMIC DNA]</scope>
    <source>
        <strain evidence="1">MTCC 8252</strain>
    </source>
</reference>
<name>A0A0F5HTY8_BACTR</name>